<organism evidence="3 4">
    <name type="scientific">Caenorhabditis bovis</name>
    <dbReference type="NCBI Taxonomy" id="2654633"/>
    <lineage>
        <taxon>Eukaryota</taxon>
        <taxon>Metazoa</taxon>
        <taxon>Ecdysozoa</taxon>
        <taxon>Nematoda</taxon>
        <taxon>Chromadorea</taxon>
        <taxon>Rhabditida</taxon>
        <taxon>Rhabditina</taxon>
        <taxon>Rhabditomorpha</taxon>
        <taxon>Rhabditoidea</taxon>
        <taxon>Rhabditidae</taxon>
        <taxon>Peloderinae</taxon>
        <taxon>Caenorhabditis</taxon>
    </lineage>
</organism>
<feature type="signal peptide" evidence="2">
    <location>
        <begin position="1"/>
        <end position="17"/>
    </location>
</feature>
<feature type="compositionally biased region" description="Low complexity" evidence="1">
    <location>
        <begin position="50"/>
        <end position="59"/>
    </location>
</feature>
<feature type="region of interest" description="Disordered" evidence="1">
    <location>
        <begin position="36"/>
        <end position="63"/>
    </location>
</feature>
<evidence type="ECO:0000313" key="3">
    <source>
        <dbReference type="EMBL" id="CAB3397003.1"/>
    </source>
</evidence>
<dbReference type="EMBL" id="CADEPM010000001">
    <property type="protein sequence ID" value="CAB3397003.1"/>
    <property type="molecule type" value="Genomic_DNA"/>
</dbReference>
<evidence type="ECO:0000256" key="1">
    <source>
        <dbReference type="SAM" id="MobiDB-lite"/>
    </source>
</evidence>
<gene>
    <name evidence="3" type="ORF">CBOVIS_LOCUS478</name>
</gene>
<comment type="caution">
    <text evidence="3">The sequence shown here is derived from an EMBL/GenBank/DDBJ whole genome shotgun (WGS) entry which is preliminary data.</text>
</comment>
<accession>A0A8S1E7W5</accession>
<dbReference type="Proteomes" id="UP000494206">
    <property type="component" value="Unassembled WGS sequence"/>
</dbReference>
<evidence type="ECO:0000313" key="4">
    <source>
        <dbReference type="Proteomes" id="UP000494206"/>
    </source>
</evidence>
<keyword evidence="4" id="KW-1185">Reference proteome</keyword>
<feature type="chain" id="PRO_5035872002" evidence="2">
    <location>
        <begin position="18"/>
        <end position="147"/>
    </location>
</feature>
<keyword evidence="2" id="KW-0732">Signal</keyword>
<protein>
    <submittedName>
        <fullName evidence="3">Uncharacterized protein</fullName>
    </submittedName>
</protein>
<proteinExistence type="predicted"/>
<reference evidence="3 4" key="1">
    <citation type="submission" date="2020-04" db="EMBL/GenBank/DDBJ databases">
        <authorList>
            <person name="Laetsch R D."/>
            <person name="Stevens L."/>
            <person name="Kumar S."/>
            <person name="Blaxter L. M."/>
        </authorList>
    </citation>
    <scope>NUCLEOTIDE SEQUENCE [LARGE SCALE GENOMIC DNA]</scope>
</reference>
<dbReference type="AlphaFoldDB" id="A0A8S1E7W5"/>
<sequence>MRFFIILIAMLVAAATSAPRFVRDTVDTSIRVIDDDNSTTPMDNEILGMTSENTTSEVSESGKDKPLIEHISDAPVTQTAVTEKPSGSVRVTGVTRNISEYILPEEDKPEYTVLELSKKKEAGPKKSSGQLSVITGIAAIATIVFAL</sequence>
<evidence type="ECO:0000256" key="2">
    <source>
        <dbReference type="SAM" id="SignalP"/>
    </source>
</evidence>
<name>A0A8S1E7W5_9PELO</name>